<feature type="region of interest" description="Disordered" evidence="1">
    <location>
        <begin position="1"/>
        <end position="23"/>
    </location>
</feature>
<accession>M0M787</accession>
<proteinExistence type="predicted"/>
<dbReference type="AlphaFoldDB" id="M0M787"/>
<keyword evidence="3" id="KW-1185">Reference proteome</keyword>
<dbReference type="Proteomes" id="UP000011607">
    <property type="component" value="Unassembled WGS sequence"/>
</dbReference>
<comment type="caution">
    <text evidence="2">The sequence shown here is derived from an EMBL/GenBank/DDBJ whole genome shotgun (WGS) entry which is preliminary data.</text>
</comment>
<gene>
    <name evidence="2" type="ORF">C446_05160</name>
</gene>
<sequence>MTTAKADDPTDHGSLGEGLSPSGGRRYVAVVDRIVDGQHVVLLLEEDCELVDQLVVSVDEFETVEEGDIMVVRVDDGELLAYRIVPERPCGE</sequence>
<evidence type="ECO:0000313" key="2">
    <source>
        <dbReference type="EMBL" id="EMA41677.1"/>
    </source>
</evidence>
<evidence type="ECO:0000313" key="3">
    <source>
        <dbReference type="Proteomes" id="UP000011607"/>
    </source>
</evidence>
<evidence type="ECO:0000256" key="1">
    <source>
        <dbReference type="SAM" id="MobiDB-lite"/>
    </source>
</evidence>
<reference evidence="2 3" key="1">
    <citation type="journal article" date="2014" name="PLoS Genet.">
        <title>Phylogenetically driven sequencing of extremely halophilic archaea reveals strategies for static and dynamic osmo-response.</title>
        <authorList>
            <person name="Becker E.A."/>
            <person name="Seitzer P.M."/>
            <person name="Tritt A."/>
            <person name="Larsen D."/>
            <person name="Krusor M."/>
            <person name="Yao A.I."/>
            <person name="Wu D."/>
            <person name="Madern D."/>
            <person name="Eisen J.A."/>
            <person name="Darling A.E."/>
            <person name="Facciotti M.T."/>
        </authorList>
    </citation>
    <scope>NUCLEOTIDE SEQUENCE [LARGE SCALE GENOMIC DNA]</scope>
    <source>
        <strain evidence="2 3">JCM 10879</strain>
    </source>
</reference>
<name>M0M787_9EURY</name>
<organism evidence="2 3">
    <name type="scientific">Halobiforma nitratireducens JCM 10879</name>
    <dbReference type="NCBI Taxonomy" id="1227454"/>
    <lineage>
        <taxon>Archaea</taxon>
        <taxon>Methanobacteriati</taxon>
        <taxon>Methanobacteriota</taxon>
        <taxon>Stenosarchaea group</taxon>
        <taxon>Halobacteria</taxon>
        <taxon>Halobacteriales</taxon>
        <taxon>Natrialbaceae</taxon>
        <taxon>Halobiforma</taxon>
    </lineage>
</organism>
<feature type="compositionally biased region" description="Basic and acidic residues" evidence="1">
    <location>
        <begin position="1"/>
        <end position="11"/>
    </location>
</feature>
<protein>
    <submittedName>
        <fullName evidence="2">Uncharacterized protein</fullName>
    </submittedName>
</protein>
<dbReference type="EMBL" id="AOMA01000063">
    <property type="protein sequence ID" value="EMA41677.1"/>
    <property type="molecule type" value="Genomic_DNA"/>
</dbReference>
<dbReference type="eggNOG" id="arCOG06330">
    <property type="taxonomic scope" value="Archaea"/>
</dbReference>